<accession>A0A8K0NQW9</accession>
<gene>
    <name evidence="3" type="ORF">FFLO_03364</name>
</gene>
<dbReference type="Gene3D" id="1.10.245.10">
    <property type="entry name" value="SWIB/MDM2 domain"/>
    <property type="match status" value="1"/>
</dbReference>
<dbReference type="OrthoDB" id="10263741at2759"/>
<dbReference type="SUPFAM" id="SSF47592">
    <property type="entry name" value="SWIB/MDM2 domain"/>
    <property type="match status" value="1"/>
</dbReference>
<feature type="domain" description="DM2" evidence="2">
    <location>
        <begin position="241"/>
        <end position="313"/>
    </location>
</feature>
<dbReference type="AlphaFoldDB" id="A0A8K0NQW9"/>
<protein>
    <recommendedName>
        <fullName evidence="2">DM2 domain-containing protein</fullName>
    </recommendedName>
</protein>
<dbReference type="InterPro" id="IPR036885">
    <property type="entry name" value="SWIB_MDM2_dom_sf"/>
</dbReference>
<keyword evidence="4" id="KW-1185">Reference proteome</keyword>
<proteinExistence type="predicted"/>
<evidence type="ECO:0000313" key="4">
    <source>
        <dbReference type="Proteomes" id="UP000812966"/>
    </source>
</evidence>
<organism evidence="3 4">
    <name type="scientific">Filobasidium floriforme</name>
    <dbReference type="NCBI Taxonomy" id="5210"/>
    <lineage>
        <taxon>Eukaryota</taxon>
        <taxon>Fungi</taxon>
        <taxon>Dikarya</taxon>
        <taxon>Basidiomycota</taxon>
        <taxon>Agaricomycotina</taxon>
        <taxon>Tremellomycetes</taxon>
        <taxon>Filobasidiales</taxon>
        <taxon>Filobasidiaceae</taxon>
        <taxon>Filobasidium</taxon>
    </lineage>
</organism>
<name>A0A8K0NQW9_9TREE</name>
<evidence type="ECO:0000256" key="1">
    <source>
        <dbReference type="SAM" id="MobiDB-lite"/>
    </source>
</evidence>
<dbReference type="Proteomes" id="UP000812966">
    <property type="component" value="Unassembled WGS sequence"/>
</dbReference>
<feature type="region of interest" description="Disordered" evidence="1">
    <location>
        <begin position="1"/>
        <end position="50"/>
    </location>
</feature>
<evidence type="ECO:0000313" key="3">
    <source>
        <dbReference type="EMBL" id="KAG7544251.1"/>
    </source>
</evidence>
<dbReference type="Pfam" id="PF02201">
    <property type="entry name" value="SWIB"/>
    <property type="match status" value="1"/>
</dbReference>
<evidence type="ECO:0000259" key="2">
    <source>
        <dbReference type="Pfam" id="PF02201"/>
    </source>
</evidence>
<reference evidence="3" key="1">
    <citation type="submission" date="2020-04" db="EMBL/GenBank/DDBJ databases">
        <title>Analysis of mating type loci in Filobasidium floriforme.</title>
        <authorList>
            <person name="Nowrousian M."/>
        </authorList>
    </citation>
    <scope>NUCLEOTIDE SEQUENCE</scope>
    <source>
        <strain evidence="3">CBS 6242</strain>
    </source>
</reference>
<feature type="compositionally biased region" description="Low complexity" evidence="1">
    <location>
        <begin position="7"/>
        <end position="36"/>
    </location>
</feature>
<sequence length="463" mass="51658">MAGTSATTPSGQGQAQPGPATAATATTTGAPASSSQPERKFQPPMPPPHLLASLVPESKMFKDLIEMEQRLDWTMLRKRAEVNDALGRVVKIKRTLRVYLSNTARNQEWQRGELRVPRGLLFGSPCSSSGSSYPEGGLSEPNFQTGEGIPGWTFKIEGRVLDTNNQRIDKQVKRRFTNLIRSMIVEFGNRDPQDYQEPNIVEFHNRQSQPLPGQDGFEIKRRGDQPVEVRVILHLDQYPDRFKVLSPLSELIGMVEGSRAEILSNVWKLVKTVGAQDRDDATKLLAVGGLEKLMGKEQSLPFVVLPDLVNRHLTHPDPVVLTYQLAVDKDRNVHPTVFDIPIEIEDPHKSKMHTAVQSLESGPTLEGIMAAEDEVAALAHQIRTGREKRDFLTGFAQDPAGFINRWMASQARDLDIVLGNEIGLPGTNGGMVREEDLRRSDLFRMPWVSRRLGTRTCRGRVIN</sequence>
<comment type="caution">
    <text evidence="3">The sequence shown here is derived from an EMBL/GenBank/DDBJ whole genome shotgun (WGS) entry which is preliminary data.</text>
</comment>
<dbReference type="InterPro" id="IPR003121">
    <property type="entry name" value="SWIB_MDM2_domain"/>
</dbReference>
<dbReference type="PANTHER" id="PTHR13844">
    <property type="entry name" value="SWI/SNF-RELATED MATRIX-ASSOCIATED ACTIN-DEPENDENT REGULATOR OF CHROMATIN SUBFAMILY D"/>
    <property type="match status" value="1"/>
</dbReference>
<dbReference type="EMBL" id="JABELV010000061">
    <property type="protein sequence ID" value="KAG7544251.1"/>
    <property type="molecule type" value="Genomic_DNA"/>
</dbReference>